<evidence type="ECO:0000256" key="2">
    <source>
        <dbReference type="ARBA" id="ARBA00022448"/>
    </source>
</evidence>
<feature type="transmembrane region" description="Helical" evidence="5">
    <location>
        <begin position="6"/>
        <end position="26"/>
    </location>
</feature>
<evidence type="ECO:0000256" key="1">
    <source>
        <dbReference type="ARBA" id="ARBA00004196"/>
    </source>
</evidence>
<dbReference type="EMBL" id="JAQSFA010000014">
    <property type="protein sequence ID" value="MEE6701451.1"/>
    <property type="molecule type" value="Genomic_DNA"/>
</dbReference>
<dbReference type="SUPFAM" id="SSF53807">
    <property type="entry name" value="Helical backbone' metal receptor"/>
    <property type="match status" value="1"/>
</dbReference>
<comment type="subcellular location">
    <subcellularLocation>
        <location evidence="1">Cell envelope</location>
    </subcellularLocation>
</comment>
<proteinExistence type="predicted"/>
<accession>A0ABU7SUW8</accession>
<keyword evidence="7" id="KW-1185">Reference proteome</keyword>
<gene>
    <name evidence="6" type="ORF">PS396_06545</name>
</gene>
<evidence type="ECO:0000313" key="7">
    <source>
        <dbReference type="Proteomes" id="UP001335665"/>
    </source>
</evidence>
<evidence type="ECO:0000256" key="5">
    <source>
        <dbReference type="SAM" id="Phobius"/>
    </source>
</evidence>
<organism evidence="6 7">
    <name type="scientific">Limosilactobacillus pontis</name>
    <dbReference type="NCBI Taxonomy" id="35787"/>
    <lineage>
        <taxon>Bacteria</taxon>
        <taxon>Bacillati</taxon>
        <taxon>Bacillota</taxon>
        <taxon>Bacilli</taxon>
        <taxon>Lactobacillales</taxon>
        <taxon>Lactobacillaceae</taxon>
        <taxon>Limosilactobacillus</taxon>
    </lineage>
</organism>
<sequence length="303" mass="33783">MKKFAIGISSLIVILVVIIAVAMIPWKNINHHQKPIQVVTGMDFYGEVAQQVAGNHGKVTSFINNPSVDPHDYQPGTKQAQELGQANVIIENGVGYDSWMNKLVKSNGNSKARVVNVSHLVGKKDGDNEHLWYQPATVKKLALDLATQFGKVDPEHKADYQKNAQRYLASLKPLDREIARVKRQVNPSNNQVAVCEPVFDYALSNLGYQVMDQNFEKAVEDGSDPSPKDINEIQQAIKNHQIAFFVNNSQASDSVVKNLVKLAHQNNVPVLNVTETKPKGKTYTQWMTDQYKALAKIQQAEQN</sequence>
<dbReference type="PANTHER" id="PTHR42953">
    <property type="entry name" value="HIGH-AFFINITY ZINC UPTAKE SYSTEM PROTEIN ZNUA-RELATED"/>
    <property type="match status" value="1"/>
</dbReference>
<dbReference type="PANTHER" id="PTHR42953:SF1">
    <property type="entry name" value="METAL-BINDING PROTEIN HI_0362-RELATED"/>
    <property type="match status" value="1"/>
</dbReference>
<keyword evidence="4" id="KW-0732">Signal</keyword>
<protein>
    <submittedName>
        <fullName evidence="6">Zinc ABC transporter substrate-binding protein</fullName>
    </submittedName>
</protein>
<evidence type="ECO:0000256" key="3">
    <source>
        <dbReference type="ARBA" id="ARBA00022723"/>
    </source>
</evidence>
<dbReference type="InterPro" id="IPR006127">
    <property type="entry name" value="ZnuA-like"/>
</dbReference>
<keyword evidence="2" id="KW-0813">Transport</keyword>
<name>A0ABU7SUW8_9LACO</name>
<comment type="caution">
    <text evidence="6">The sequence shown here is derived from an EMBL/GenBank/DDBJ whole genome shotgun (WGS) entry which is preliminary data.</text>
</comment>
<keyword evidence="3" id="KW-0479">Metal-binding</keyword>
<dbReference type="Gene3D" id="3.40.50.1980">
    <property type="entry name" value="Nitrogenase molybdenum iron protein domain"/>
    <property type="match status" value="2"/>
</dbReference>
<dbReference type="RefSeq" id="WP_331191881.1">
    <property type="nucleotide sequence ID" value="NZ_JAQSEN010000012.1"/>
</dbReference>
<keyword evidence="5" id="KW-0472">Membrane</keyword>
<evidence type="ECO:0000256" key="4">
    <source>
        <dbReference type="ARBA" id="ARBA00022729"/>
    </source>
</evidence>
<dbReference type="Pfam" id="PF01297">
    <property type="entry name" value="ZnuA"/>
    <property type="match status" value="1"/>
</dbReference>
<keyword evidence="5" id="KW-1133">Transmembrane helix</keyword>
<dbReference type="Proteomes" id="UP001335665">
    <property type="component" value="Unassembled WGS sequence"/>
</dbReference>
<reference evidence="6 7" key="1">
    <citation type="submission" date="2023-02" db="EMBL/GenBank/DDBJ databases">
        <title>The predominant lactic acid bacteria and yeasts involved in the spontaneous fermentation of millet during the production of the traditional porridge Hausa koko in Ghana.</title>
        <authorList>
            <person name="Atter A."/>
            <person name="Diaz M."/>
        </authorList>
    </citation>
    <scope>NUCLEOTIDE SEQUENCE [LARGE SCALE GENOMIC DNA]</scope>
    <source>
        <strain evidence="6 7">FI11552</strain>
    </source>
</reference>
<evidence type="ECO:0000313" key="6">
    <source>
        <dbReference type="EMBL" id="MEE6701451.1"/>
    </source>
</evidence>
<dbReference type="InterPro" id="IPR050492">
    <property type="entry name" value="Bact_metal-bind_prot9"/>
</dbReference>
<keyword evidence="5" id="KW-0812">Transmembrane</keyword>